<dbReference type="Gene3D" id="1.25.40.10">
    <property type="entry name" value="Tetratricopeptide repeat domain"/>
    <property type="match status" value="1"/>
</dbReference>
<dbReference type="AlphaFoldDB" id="A0A6M1T441"/>
<name>A0A6M1T441_9BACT</name>
<dbReference type="InterPro" id="IPR019734">
    <property type="entry name" value="TPR_rpt"/>
</dbReference>
<dbReference type="InterPro" id="IPR051012">
    <property type="entry name" value="CellSynth/LPSAsmb/PSIAsmb"/>
</dbReference>
<comment type="caution">
    <text evidence="4">The sequence shown here is derived from an EMBL/GenBank/DDBJ whole genome shotgun (WGS) entry which is preliminary data.</text>
</comment>
<dbReference type="PANTHER" id="PTHR45586">
    <property type="entry name" value="TPR REPEAT-CONTAINING PROTEIN PA4667"/>
    <property type="match status" value="1"/>
</dbReference>
<dbReference type="Proteomes" id="UP000473278">
    <property type="component" value="Unassembled WGS sequence"/>
</dbReference>
<feature type="repeat" description="TPR" evidence="3">
    <location>
        <begin position="196"/>
        <end position="229"/>
    </location>
</feature>
<dbReference type="Pfam" id="PF14559">
    <property type="entry name" value="TPR_19"/>
    <property type="match status" value="1"/>
</dbReference>
<dbReference type="SMART" id="SM00028">
    <property type="entry name" value="TPR"/>
    <property type="match status" value="4"/>
</dbReference>
<evidence type="ECO:0000313" key="5">
    <source>
        <dbReference type="Proteomes" id="UP000473278"/>
    </source>
</evidence>
<evidence type="ECO:0000256" key="2">
    <source>
        <dbReference type="ARBA" id="ARBA00022803"/>
    </source>
</evidence>
<reference evidence="4 5" key="1">
    <citation type="submission" date="2020-02" db="EMBL/GenBank/DDBJ databases">
        <title>Balneolaceae bacterium YR4-1, complete genome.</title>
        <authorList>
            <person name="Li Y."/>
            <person name="Wu S."/>
        </authorList>
    </citation>
    <scope>NUCLEOTIDE SEQUENCE [LARGE SCALE GENOMIC DNA]</scope>
    <source>
        <strain evidence="4 5">YR4-1</strain>
    </source>
</reference>
<evidence type="ECO:0000313" key="4">
    <source>
        <dbReference type="EMBL" id="NGP77517.1"/>
    </source>
</evidence>
<protein>
    <submittedName>
        <fullName evidence="4">Tetratricopeptide repeat protein</fullName>
    </submittedName>
</protein>
<dbReference type="RefSeq" id="WP_165142992.1">
    <property type="nucleotide sequence ID" value="NZ_JAALLT010000004.1"/>
</dbReference>
<evidence type="ECO:0000256" key="1">
    <source>
        <dbReference type="ARBA" id="ARBA00022737"/>
    </source>
</evidence>
<sequence length="290" mass="32795">MNRTFITLFALLGLAFLAVTILKFGPKEELAGGVTTDTVTQTNSEEAKSKVLDFWNYYNNATDFRTRSQYPEAIKYYRLALEIDSTHKNSLYYLGNMYLANSNFKQAEKTWKTLTESHNNSARGHLQLGNLYSCRQENNSLYDLGQASTHFQAAFRLNSEETGPLLQLAKIDLIRGDIETSERLLKDVTSSNFRSMEAYYLLGYLAWKRGNLKQAQQQFGQAVSIHSQSESAPSNIGEGETKSGNSPMISDSFRCGLLSEFITEQMLNKPADQFEVEAVYQPLNSELLTY</sequence>
<proteinExistence type="predicted"/>
<dbReference type="InterPro" id="IPR011990">
    <property type="entry name" value="TPR-like_helical_dom_sf"/>
</dbReference>
<dbReference type="Pfam" id="PF13181">
    <property type="entry name" value="TPR_8"/>
    <property type="match status" value="1"/>
</dbReference>
<keyword evidence="1" id="KW-0677">Repeat</keyword>
<organism evidence="4 5">
    <name type="scientific">Halalkalibaculum roseum</name>
    <dbReference type="NCBI Taxonomy" id="2709311"/>
    <lineage>
        <taxon>Bacteria</taxon>
        <taxon>Pseudomonadati</taxon>
        <taxon>Balneolota</taxon>
        <taxon>Balneolia</taxon>
        <taxon>Balneolales</taxon>
        <taxon>Balneolaceae</taxon>
        <taxon>Halalkalibaculum</taxon>
    </lineage>
</organism>
<dbReference type="SUPFAM" id="SSF48452">
    <property type="entry name" value="TPR-like"/>
    <property type="match status" value="1"/>
</dbReference>
<keyword evidence="2 3" id="KW-0802">TPR repeat</keyword>
<dbReference type="PROSITE" id="PS50005">
    <property type="entry name" value="TPR"/>
    <property type="match status" value="1"/>
</dbReference>
<accession>A0A6M1T441</accession>
<dbReference type="PANTHER" id="PTHR45586:SF1">
    <property type="entry name" value="LIPOPOLYSACCHARIDE ASSEMBLY PROTEIN B"/>
    <property type="match status" value="1"/>
</dbReference>
<evidence type="ECO:0000256" key="3">
    <source>
        <dbReference type="PROSITE-ProRule" id="PRU00339"/>
    </source>
</evidence>
<keyword evidence="5" id="KW-1185">Reference proteome</keyword>
<dbReference type="EMBL" id="JAALLT010000004">
    <property type="protein sequence ID" value="NGP77517.1"/>
    <property type="molecule type" value="Genomic_DNA"/>
</dbReference>
<gene>
    <name evidence="4" type="ORF">G3570_12790</name>
</gene>